<evidence type="ECO:0000313" key="1">
    <source>
        <dbReference type="EMBL" id="EPS61439.1"/>
    </source>
</evidence>
<protein>
    <recommendedName>
        <fullName evidence="3">RRM domain-containing protein</fullName>
    </recommendedName>
</protein>
<feature type="non-terminal residue" evidence="1">
    <location>
        <position position="91"/>
    </location>
</feature>
<dbReference type="InterPro" id="IPR012677">
    <property type="entry name" value="Nucleotide-bd_a/b_plait_sf"/>
</dbReference>
<sequence>CKCRSCLSKAFCPRFSLEYHFRNLVFCIPKIMTKSKRAPSSMIKRPEIHVAFGFITFKDIESAHSALRSPHKMIDGRVAVCNLAAEGLNRS</sequence>
<evidence type="ECO:0000313" key="2">
    <source>
        <dbReference type="Proteomes" id="UP000015453"/>
    </source>
</evidence>
<dbReference type="AlphaFoldDB" id="S8C463"/>
<dbReference type="Gene3D" id="3.30.70.330">
    <property type="match status" value="1"/>
</dbReference>
<comment type="caution">
    <text evidence="1">The sequence shown here is derived from an EMBL/GenBank/DDBJ whole genome shotgun (WGS) entry which is preliminary data.</text>
</comment>
<dbReference type="Proteomes" id="UP000015453">
    <property type="component" value="Unassembled WGS sequence"/>
</dbReference>
<dbReference type="SUPFAM" id="SSF54928">
    <property type="entry name" value="RNA-binding domain, RBD"/>
    <property type="match status" value="1"/>
</dbReference>
<gene>
    <name evidence="1" type="ORF">M569_13359</name>
</gene>
<dbReference type="GO" id="GO:0003676">
    <property type="term" value="F:nucleic acid binding"/>
    <property type="evidence" value="ECO:0007669"/>
    <property type="project" value="InterPro"/>
</dbReference>
<accession>S8C463</accession>
<feature type="non-terminal residue" evidence="1">
    <location>
        <position position="1"/>
    </location>
</feature>
<evidence type="ECO:0008006" key="3">
    <source>
        <dbReference type="Google" id="ProtNLM"/>
    </source>
</evidence>
<dbReference type="EMBL" id="AUSU01006847">
    <property type="protein sequence ID" value="EPS61439.1"/>
    <property type="molecule type" value="Genomic_DNA"/>
</dbReference>
<proteinExistence type="predicted"/>
<dbReference type="InterPro" id="IPR035979">
    <property type="entry name" value="RBD_domain_sf"/>
</dbReference>
<keyword evidence="2" id="KW-1185">Reference proteome</keyword>
<reference evidence="1 2" key="1">
    <citation type="journal article" date="2013" name="BMC Genomics">
        <title>The miniature genome of a carnivorous plant Genlisea aurea contains a low number of genes and short non-coding sequences.</title>
        <authorList>
            <person name="Leushkin E.V."/>
            <person name="Sutormin R.A."/>
            <person name="Nabieva E.R."/>
            <person name="Penin A.A."/>
            <person name="Kondrashov A.S."/>
            <person name="Logacheva M.D."/>
        </authorList>
    </citation>
    <scope>NUCLEOTIDE SEQUENCE [LARGE SCALE GENOMIC DNA]</scope>
</reference>
<name>S8C463_9LAMI</name>
<dbReference type="OrthoDB" id="439808at2759"/>
<organism evidence="1 2">
    <name type="scientific">Genlisea aurea</name>
    <dbReference type="NCBI Taxonomy" id="192259"/>
    <lineage>
        <taxon>Eukaryota</taxon>
        <taxon>Viridiplantae</taxon>
        <taxon>Streptophyta</taxon>
        <taxon>Embryophyta</taxon>
        <taxon>Tracheophyta</taxon>
        <taxon>Spermatophyta</taxon>
        <taxon>Magnoliopsida</taxon>
        <taxon>eudicotyledons</taxon>
        <taxon>Gunneridae</taxon>
        <taxon>Pentapetalae</taxon>
        <taxon>asterids</taxon>
        <taxon>lamiids</taxon>
        <taxon>Lamiales</taxon>
        <taxon>Lentibulariaceae</taxon>
        <taxon>Genlisea</taxon>
    </lineage>
</organism>